<comment type="caution">
    <text evidence="1">The sequence shown here is derived from an EMBL/GenBank/DDBJ whole genome shotgun (WGS) entry which is preliminary data.</text>
</comment>
<organism evidence="1 2">
    <name type="scientific">Vespula pensylvanica</name>
    <name type="common">Western yellow jacket</name>
    <name type="synonym">Wasp</name>
    <dbReference type="NCBI Taxonomy" id="30213"/>
    <lineage>
        <taxon>Eukaryota</taxon>
        <taxon>Metazoa</taxon>
        <taxon>Ecdysozoa</taxon>
        <taxon>Arthropoda</taxon>
        <taxon>Hexapoda</taxon>
        <taxon>Insecta</taxon>
        <taxon>Pterygota</taxon>
        <taxon>Neoptera</taxon>
        <taxon>Endopterygota</taxon>
        <taxon>Hymenoptera</taxon>
        <taxon>Apocrita</taxon>
        <taxon>Aculeata</taxon>
        <taxon>Vespoidea</taxon>
        <taxon>Vespidae</taxon>
        <taxon>Vespinae</taxon>
        <taxon>Vespula</taxon>
    </lineage>
</organism>
<name>A0A834P6I4_VESPE</name>
<sequence length="107" mass="11708">MSFPAITSELVTLGYTALVTNSTQTIVILRRCVHSVSKIRTVSDAYKFHGRSVNAVKLYVTVFGINDKNSKDLKKSVKPIWLIASIPLLGPTIKTLPFGLSSVTKNT</sequence>
<dbReference type="EMBL" id="JACSDY010000004">
    <property type="protein sequence ID" value="KAF7429888.1"/>
    <property type="molecule type" value="Genomic_DNA"/>
</dbReference>
<keyword evidence="2" id="KW-1185">Reference proteome</keyword>
<protein>
    <submittedName>
        <fullName evidence="1">Uncharacterized protein</fullName>
    </submittedName>
</protein>
<dbReference type="Proteomes" id="UP000600918">
    <property type="component" value="Unassembled WGS sequence"/>
</dbReference>
<accession>A0A834P6I4</accession>
<dbReference type="AlphaFoldDB" id="A0A834P6I4"/>
<gene>
    <name evidence="1" type="ORF">H0235_006286</name>
</gene>
<reference evidence="1" key="1">
    <citation type="journal article" date="2020" name="G3 (Bethesda)">
        <title>High-Quality Assemblies for Three Invasive Social Wasps from the &lt;i&gt;Vespula&lt;/i&gt; Genus.</title>
        <authorList>
            <person name="Harrop T.W.R."/>
            <person name="Guhlin J."/>
            <person name="McLaughlin G.M."/>
            <person name="Permina E."/>
            <person name="Stockwell P."/>
            <person name="Gilligan J."/>
            <person name="Le Lec M.F."/>
            <person name="Gruber M.A.M."/>
            <person name="Quinn O."/>
            <person name="Lovegrove M."/>
            <person name="Duncan E.J."/>
            <person name="Remnant E.J."/>
            <person name="Van Eeckhoven J."/>
            <person name="Graham B."/>
            <person name="Knapp R.A."/>
            <person name="Langford K.W."/>
            <person name="Kronenberg Z."/>
            <person name="Press M.O."/>
            <person name="Eacker S.M."/>
            <person name="Wilson-Rankin E.E."/>
            <person name="Purcell J."/>
            <person name="Lester P.J."/>
            <person name="Dearden P.K."/>
        </authorList>
    </citation>
    <scope>NUCLEOTIDE SEQUENCE</scope>
    <source>
        <strain evidence="1">Volc-1</strain>
    </source>
</reference>
<proteinExistence type="predicted"/>
<evidence type="ECO:0000313" key="1">
    <source>
        <dbReference type="EMBL" id="KAF7429888.1"/>
    </source>
</evidence>
<evidence type="ECO:0000313" key="2">
    <source>
        <dbReference type="Proteomes" id="UP000600918"/>
    </source>
</evidence>